<reference evidence="1 2" key="1">
    <citation type="submission" date="2018-02" db="EMBL/GenBank/DDBJ databases">
        <title>Draft genome of wild Prunus yedoensis var. nudiflora.</title>
        <authorList>
            <person name="Baek S."/>
            <person name="Kim J.-H."/>
            <person name="Choi K."/>
            <person name="Kim G.-B."/>
            <person name="Cho A."/>
            <person name="Jang H."/>
            <person name="Shin C.-H."/>
            <person name="Yu H.-J."/>
            <person name="Mun J.-H."/>
        </authorList>
    </citation>
    <scope>NUCLEOTIDE SEQUENCE [LARGE SCALE GENOMIC DNA]</scope>
    <source>
        <strain evidence="2">cv. Jeju island</strain>
        <tissue evidence="1">Leaf</tissue>
    </source>
</reference>
<keyword evidence="2" id="KW-1185">Reference proteome</keyword>
<gene>
    <name evidence="1" type="ORF">Pyn_23709</name>
</gene>
<sequence length="112" mass="12799">MGCWIKDILGLEMVSSCWEKKTIISGLSLSVFQRLEWFIKEEKRDGGRLGLCLEHDSKMEVTAAKWRLRQQNEGYSSKMEFTAAKWSLQQQNEVYGSKMAGFGMARAWGVLG</sequence>
<comment type="caution">
    <text evidence="1">The sequence shown here is derived from an EMBL/GenBank/DDBJ whole genome shotgun (WGS) entry which is preliminary data.</text>
</comment>
<evidence type="ECO:0000313" key="1">
    <source>
        <dbReference type="EMBL" id="PQQ05658.1"/>
    </source>
</evidence>
<organism evidence="1 2">
    <name type="scientific">Prunus yedoensis var. nudiflora</name>
    <dbReference type="NCBI Taxonomy" id="2094558"/>
    <lineage>
        <taxon>Eukaryota</taxon>
        <taxon>Viridiplantae</taxon>
        <taxon>Streptophyta</taxon>
        <taxon>Embryophyta</taxon>
        <taxon>Tracheophyta</taxon>
        <taxon>Spermatophyta</taxon>
        <taxon>Magnoliopsida</taxon>
        <taxon>eudicotyledons</taxon>
        <taxon>Gunneridae</taxon>
        <taxon>Pentapetalae</taxon>
        <taxon>rosids</taxon>
        <taxon>fabids</taxon>
        <taxon>Rosales</taxon>
        <taxon>Rosaceae</taxon>
        <taxon>Amygdaloideae</taxon>
        <taxon>Amygdaleae</taxon>
        <taxon>Prunus</taxon>
    </lineage>
</organism>
<proteinExistence type="predicted"/>
<accession>A0A314YLZ3</accession>
<dbReference type="EMBL" id="PJQY01001061">
    <property type="protein sequence ID" value="PQQ05658.1"/>
    <property type="molecule type" value="Genomic_DNA"/>
</dbReference>
<protein>
    <submittedName>
        <fullName evidence="1">Uncharacterized protein</fullName>
    </submittedName>
</protein>
<evidence type="ECO:0000313" key="2">
    <source>
        <dbReference type="Proteomes" id="UP000250321"/>
    </source>
</evidence>
<name>A0A314YLZ3_PRUYE</name>
<dbReference type="Proteomes" id="UP000250321">
    <property type="component" value="Unassembled WGS sequence"/>
</dbReference>
<dbReference type="AlphaFoldDB" id="A0A314YLZ3"/>